<dbReference type="CDD" id="cd05228">
    <property type="entry name" value="AR_FR_like_1_SDR_e"/>
    <property type="match status" value="1"/>
</dbReference>
<dbReference type="Gene3D" id="3.40.50.720">
    <property type="entry name" value="NAD(P)-binding Rossmann-like Domain"/>
    <property type="match status" value="1"/>
</dbReference>
<dbReference type="PANTHER" id="PTHR48079">
    <property type="entry name" value="PROTEIN YEEZ"/>
    <property type="match status" value="1"/>
</dbReference>
<dbReference type="InterPro" id="IPR036291">
    <property type="entry name" value="NAD(P)-bd_dom_sf"/>
</dbReference>
<dbReference type="EMBL" id="CP136920">
    <property type="protein sequence ID" value="WOO40787.1"/>
    <property type="molecule type" value="Genomic_DNA"/>
</dbReference>
<proteinExistence type="predicted"/>
<name>A0AAQ3QVG1_9BACT</name>
<evidence type="ECO:0000259" key="1">
    <source>
        <dbReference type="Pfam" id="PF01370"/>
    </source>
</evidence>
<dbReference type="AlphaFoldDB" id="A0AAQ3QVG1"/>
<evidence type="ECO:0000313" key="2">
    <source>
        <dbReference type="EMBL" id="WOO40787.1"/>
    </source>
</evidence>
<dbReference type="Proteomes" id="UP001304300">
    <property type="component" value="Chromosome"/>
</dbReference>
<protein>
    <submittedName>
        <fullName evidence="2">NAD-dependent epimerase/dehydratase family protein</fullName>
    </submittedName>
</protein>
<keyword evidence="3" id="KW-1185">Reference proteome</keyword>
<dbReference type="Pfam" id="PF01370">
    <property type="entry name" value="Epimerase"/>
    <property type="match status" value="1"/>
</dbReference>
<organism evidence="2 3">
    <name type="scientific">Rubellicoccus peritrichatus</name>
    <dbReference type="NCBI Taxonomy" id="3080537"/>
    <lineage>
        <taxon>Bacteria</taxon>
        <taxon>Pseudomonadati</taxon>
        <taxon>Verrucomicrobiota</taxon>
        <taxon>Opitutia</taxon>
        <taxon>Puniceicoccales</taxon>
        <taxon>Cerasicoccaceae</taxon>
        <taxon>Rubellicoccus</taxon>
    </lineage>
</organism>
<dbReference type="NCBIfam" id="TIGR03466">
    <property type="entry name" value="HpnA"/>
    <property type="match status" value="1"/>
</dbReference>
<dbReference type="GO" id="GO:0005737">
    <property type="term" value="C:cytoplasm"/>
    <property type="evidence" value="ECO:0007669"/>
    <property type="project" value="TreeGrafter"/>
</dbReference>
<gene>
    <name evidence="2" type="ORF">RZN69_19360</name>
</gene>
<feature type="domain" description="NAD-dependent epimerase/dehydratase" evidence="1">
    <location>
        <begin position="1"/>
        <end position="229"/>
    </location>
</feature>
<accession>A0AAQ3QVG1</accession>
<dbReference type="KEGG" id="puo:RZN69_19360"/>
<evidence type="ECO:0000313" key="3">
    <source>
        <dbReference type="Proteomes" id="UP001304300"/>
    </source>
</evidence>
<reference evidence="2 3" key="1">
    <citation type="submission" date="2023-10" db="EMBL/GenBank/DDBJ databases">
        <title>Rubellicoccus peritrichatus gen. nov., sp. nov., isolated from an algae of coral reef tank.</title>
        <authorList>
            <person name="Luo J."/>
        </authorList>
    </citation>
    <scope>NUCLEOTIDE SEQUENCE [LARGE SCALE GENOMIC DNA]</scope>
    <source>
        <strain evidence="2 3">CR14</strain>
    </source>
</reference>
<dbReference type="InterPro" id="IPR017829">
    <property type="entry name" value="Hopanoid-assoc_sugar_epimerase"/>
</dbReference>
<dbReference type="GO" id="GO:0004029">
    <property type="term" value="F:aldehyde dehydrogenase (NAD+) activity"/>
    <property type="evidence" value="ECO:0007669"/>
    <property type="project" value="TreeGrafter"/>
</dbReference>
<dbReference type="InterPro" id="IPR051783">
    <property type="entry name" value="NAD(P)-dependent_oxidoreduct"/>
</dbReference>
<dbReference type="SUPFAM" id="SSF51735">
    <property type="entry name" value="NAD(P)-binding Rossmann-fold domains"/>
    <property type="match status" value="1"/>
</dbReference>
<dbReference type="InterPro" id="IPR001509">
    <property type="entry name" value="Epimerase_deHydtase"/>
</dbReference>
<sequence length="328" mass="35680">MLVTGGTGFVGSAVVRRLLCSGFKVRVLVRPDSPNVKNLEGLNIEVADGDISVRETLGKAMAGCGAVFHLAADYRLWVPKPEPMYRANVDASRWIVEEAVAAGVDRIVYCSSVATLGIEQTGDPATEETASTVDDMVGHYKRSKFLGEEAARQTAEETSAPVVFVNPSAPIGPRDIRPTPTGQMVLDALLGNMPAYIDTGLNVVHVDDVADGILLAYEKGVIGERYILGGENLTLRQIFADLSDLAGCKAPSIRLNPGLLTPIAWVSEQAARITGQEPRIHMDVLRMARKRMFFSSAKAERELGYQSRPAREALTDAAEWFRENDYCR</sequence>
<dbReference type="RefSeq" id="WP_317832985.1">
    <property type="nucleotide sequence ID" value="NZ_CP136920.1"/>
</dbReference>
<dbReference type="PANTHER" id="PTHR48079:SF6">
    <property type="entry name" value="NAD(P)-BINDING DOMAIN-CONTAINING PROTEIN-RELATED"/>
    <property type="match status" value="1"/>
</dbReference>